<evidence type="ECO:0000313" key="4">
    <source>
        <dbReference type="Proteomes" id="UP000800093"/>
    </source>
</evidence>
<dbReference type="Gene3D" id="3.40.50.300">
    <property type="entry name" value="P-loop containing nucleotide triphosphate hydrolases"/>
    <property type="match status" value="1"/>
</dbReference>
<dbReference type="Pfam" id="PF24883">
    <property type="entry name" value="NPHP3_N"/>
    <property type="match status" value="1"/>
</dbReference>
<gene>
    <name evidence="3" type="ORF">CC78DRAFT_585468</name>
</gene>
<feature type="domain" description="Nephrocystin 3-like N-terminal" evidence="2">
    <location>
        <begin position="41"/>
        <end position="215"/>
    </location>
</feature>
<name>A0A9P4K494_9PLEO</name>
<dbReference type="Proteomes" id="UP000800093">
    <property type="component" value="Unassembled WGS sequence"/>
</dbReference>
<dbReference type="InterPro" id="IPR056884">
    <property type="entry name" value="NPHP3-like_N"/>
</dbReference>
<dbReference type="AlphaFoldDB" id="A0A9P4K494"/>
<dbReference type="PANTHER" id="PTHR10039:SF16">
    <property type="entry name" value="GPI INOSITOL-DEACYLASE"/>
    <property type="match status" value="1"/>
</dbReference>
<organism evidence="3 4">
    <name type="scientific">Lojkania enalia</name>
    <dbReference type="NCBI Taxonomy" id="147567"/>
    <lineage>
        <taxon>Eukaryota</taxon>
        <taxon>Fungi</taxon>
        <taxon>Dikarya</taxon>
        <taxon>Ascomycota</taxon>
        <taxon>Pezizomycotina</taxon>
        <taxon>Dothideomycetes</taxon>
        <taxon>Pleosporomycetidae</taxon>
        <taxon>Pleosporales</taxon>
        <taxon>Pleosporales incertae sedis</taxon>
        <taxon>Lojkania</taxon>
    </lineage>
</organism>
<dbReference type="OrthoDB" id="7464126at2759"/>
<keyword evidence="1" id="KW-0677">Repeat</keyword>
<protein>
    <recommendedName>
        <fullName evidence="2">Nephrocystin 3-like N-terminal domain-containing protein</fullName>
    </recommendedName>
</protein>
<dbReference type="InterPro" id="IPR027417">
    <property type="entry name" value="P-loop_NTPase"/>
</dbReference>
<dbReference type="PANTHER" id="PTHR10039">
    <property type="entry name" value="AMELOGENIN"/>
    <property type="match status" value="1"/>
</dbReference>
<evidence type="ECO:0000256" key="1">
    <source>
        <dbReference type="ARBA" id="ARBA00022737"/>
    </source>
</evidence>
<evidence type="ECO:0000313" key="3">
    <source>
        <dbReference type="EMBL" id="KAF2259870.1"/>
    </source>
</evidence>
<keyword evidence="4" id="KW-1185">Reference proteome</keyword>
<dbReference type="EMBL" id="ML986696">
    <property type="protein sequence ID" value="KAF2259870.1"/>
    <property type="molecule type" value="Genomic_DNA"/>
</dbReference>
<accession>A0A9P4K494</accession>
<evidence type="ECO:0000259" key="2">
    <source>
        <dbReference type="Pfam" id="PF24883"/>
    </source>
</evidence>
<sequence length="459" mass="51762">MADKMFRTANEGEFLECLQWLSPVPVPHHHEMHSSNRIASTREWLLNHPKFWAWNDSSDSSILKLHGIPGCGKSSIASAIVDDFISDKSGSIPLAYFYCARNTFEIEHSSPTDIMGSLVRQLTISKNHPSKIHDTIFGVYEQKILEAKLTGFDIVRLKLEKCMDLIIEFNKSSPITMVIDAVDEVARDGRPTLLNSLKQLTKRSANATKVFLTTRTDSQILAYVEKDLATAVDRNIVRSDIEKVPHHLLAQAINEKKLLKGHISEELRLKLENSLIESAGEMFLAVTIQLKTLCSQKTEYEIDSVMDQLPPTYLDEMYAKMYNDILQMDSRTRDIAFNTFSILLCAQEPLSPKVPVAASCVVIETCLYSLEIDALVDICFSLILVDSKLDAVRFAHLSVQEFLEAKPEFQYQLNHERIAHICLKVCSGTCPTSGDVILGMQENIYQYCGERRILSQGGR</sequence>
<proteinExistence type="predicted"/>
<reference evidence="4" key="1">
    <citation type="journal article" date="2020" name="Stud. Mycol.">
        <title>101 Dothideomycetes genomes: A test case for predicting lifestyles and emergence of pathogens.</title>
        <authorList>
            <person name="Haridas S."/>
            <person name="Albert R."/>
            <person name="Binder M."/>
            <person name="Bloem J."/>
            <person name="LaButti K."/>
            <person name="Salamov A."/>
            <person name="Andreopoulos B."/>
            <person name="Baker S."/>
            <person name="Barry K."/>
            <person name="Bills G."/>
            <person name="Bluhm B."/>
            <person name="Cannon C."/>
            <person name="Castanera R."/>
            <person name="Culley D."/>
            <person name="Daum C."/>
            <person name="Ezra D."/>
            <person name="Gonzalez J."/>
            <person name="Henrissat B."/>
            <person name="Kuo A."/>
            <person name="Liang C."/>
            <person name="Lipzen A."/>
            <person name="Lutzoni F."/>
            <person name="Magnuson J."/>
            <person name="Mondo S."/>
            <person name="Nolan M."/>
            <person name="Ohm R."/>
            <person name="Pangilinan J."/>
            <person name="Park H.-J."/>
            <person name="Ramirez L."/>
            <person name="Alfaro M."/>
            <person name="Sun H."/>
            <person name="Tritt A."/>
            <person name="Yoshinaga Y."/>
            <person name="Zwiers L.-H."/>
            <person name="Turgeon B."/>
            <person name="Goodwin S."/>
            <person name="Spatafora J."/>
            <person name="Crous P."/>
            <person name="Grigoriev I."/>
        </authorList>
    </citation>
    <scope>NUCLEOTIDE SEQUENCE [LARGE SCALE GENOMIC DNA]</scope>
    <source>
        <strain evidence="4">CBS 304.66</strain>
    </source>
</reference>
<comment type="caution">
    <text evidence="3">The sequence shown here is derived from an EMBL/GenBank/DDBJ whole genome shotgun (WGS) entry which is preliminary data.</text>
</comment>
<dbReference type="SUPFAM" id="SSF52540">
    <property type="entry name" value="P-loop containing nucleoside triphosphate hydrolases"/>
    <property type="match status" value="1"/>
</dbReference>